<feature type="region of interest" description="Disordered" evidence="1">
    <location>
        <begin position="19"/>
        <end position="44"/>
    </location>
</feature>
<dbReference type="EMBL" id="GADI01007208">
    <property type="protein sequence ID" value="JAA66600.1"/>
    <property type="molecule type" value="mRNA"/>
</dbReference>
<protein>
    <submittedName>
        <fullName evidence="2">Putative e3 ubiquitin ligase</fullName>
    </submittedName>
</protein>
<evidence type="ECO:0000256" key="1">
    <source>
        <dbReference type="SAM" id="MobiDB-lite"/>
    </source>
</evidence>
<evidence type="ECO:0000313" key="2">
    <source>
        <dbReference type="EMBL" id="JAA66600.1"/>
    </source>
</evidence>
<dbReference type="AlphaFoldDB" id="A0A0K8R618"/>
<organism evidence="2">
    <name type="scientific">Ixodes ricinus</name>
    <name type="common">Common tick</name>
    <name type="synonym">Acarus ricinus</name>
    <dbReference type="NCBI Taxonomy" id="34613"/>
    <lineage>
        <taxon>Eukaryota</taxon>
        <taxon>Metazoa</taxon>
        <taxon>Ecdysozoa</taxon>
        <taxon>Arthropoda</taxon>
        <taxon>Chelicerata</taxon>
        <taxon>Arachnida</taxon>
        <taxon>Acari</taxon>
        <taxon>Parasitiformes</taxon>
        <taxon>Ixodida</taxon>
        <taxon>Ixodoidea</taxon>
        <taxon>Ixodidae</taxon>
        <taxon>Ixodinae</taxon>
        <taxon>Ixodes</taxon>
    </lineage>
</organism>
<keyword evidence="2" id="KW-0436">Ligase</keyword>
<feature type="compositionally biased region" description="Basic residues" evidence="1">
    <location>
        <begin position="24"/>
        <end position="34"/>
    </location>
</feature>
<reference evidence="2" key="1">
    <citation type="submission" date="2012-12" db="EMBL/GenBank/DDBJ databases">
        <title>Identification and characterization of a phenylalanine ammonia-lyase gene family in Isatis indigotica Fort.</title>
        <authorList>
            <person name="Liu Q."/>
            <person name="Chen J."/>
            <person name="Zhou X."/>
            <person name="Di P."/>
            <person name="Xiao Y."/>
            <person name="Xuan H."/>
            <person name="Zhang L."/>
            <person name="Chen W."/>
        </authorList>
    </citation>
    <scope>NUCLEOTIDE SEQUENCE</scope>
    <source>
        <tissue evidence="2">Salivary gland</tissue>
    </source>
</reference>
<proteinExistence type="evidence at transcript level"/>
<sequence length="83" mass="9117">MAKYQGEVQSLKLDDDSVIEGKCTSKHSPRKPRTNKGASGTAANRAGCTCHCSTAVLYRHVLSHLFTSSLLPRGDKLWTSLLW</sequence>
<accession>A0A0K8R618</accession>
<dbReference type="GO" id="GO:0016874">
    <property type="term" value="F:ligase activity"/>
    <property type="evidence" value="ECO:0007669"/>
    <property type="project" value="UniProtKB-KW"/>
</dbReference>
<name>A0A0K8R618_IXORI</name>